<evidence type="ECO:0000313" key="5">
    <source>
        <dbReference type="Proteomes" id="UP000078561"/>
    </source>
</evidence>
<dbReference type="EMBL" id="LT553604">
    <property type="protein sequence ID" value="SAM01872.1"/>
    <property type="molecule type" value="Genomic_DNA"/>
</dbReference>
<keyword evidence="3" id="KW-0472">Membrane</keyword>
<reference evidence="4" key="1">
    <citation type="submission" date="2016-04" db="EMBL/GenBank/DDBJ databases">
        <authorList>
            <person name="Evans L.H."/>
            <person name="Alamgir A."/>
            <person name="Owens N."/>
            <person name="Weber N.D."/>
            <person name="Virtaneva K."/>
            <person name="Barbian K."/>
            <person name="Babar A."/>
            <person name="Rosenke K."/>
        </authorList>
    </citation>
    <scope>NUCLEOTIDE SEQUENCE [LARGE SCALE GENOMIC DNA]</scope>
    <source>
        <strain evidence="4">CBS 101.48</strain>
    </source>
</reference>
<protein>
    <recommendedName>
        <fullName evidence="6">Cytochrome P450</fullName>
    </recommendedName>
</protein>
<dbReference type="GO" id="GO:0016705">
    <property type="term" value="F:oxidoreductase activity, acting on paired donors, with incorporation or reduction of molecular oxygen"/>
    <property type="evidence" value="ECO:0007669"/>
    <property type="project" value="InterPro"/>
</dbReference>
<evidence type="ECO:0000256" key="3">
    <source>
        <dbReference type="SAM" id="Phobius"/>
    </source>
</evidence>
<dbReference type="PANTHER" id="PTHR24305:SF166">
    <property type="entry name" value="CYTOCHROME P450 12A4, MITOCHONDRIAL-RELATED"/>
    <property type="match status" value="1"/>
</dbReference>
<feature type="binding site" description="axial binding residue" evidence="2">
    <location>
        <position position="473"/>
    </location>
    <ligand>
        <name>heme</name>
        <dbReference type="ChEBI" id="CHEBI:30413"/>
    </ligand>
    <ligandPart>
        <name>Fe</name>
        <dbReference type="ChEBI" id="CHEBI:18248"/>
    </ligandPart>
</feature>
<evidence type="ECO:0000256" key="2">
    <source>
        <dbReference type="PIRSR" id="PIRSR602401-1"/>
    </source>
</evidence>
<comment type="cofactor">
    <cofactor evidence="2">
        <name>heme</name>
        <dbReference type="ChEBI" id="CHEBI:30413"/>
    </cofactor>
</comment>
<sequence>MDHVSTVIRDRLLSIPSSSKKTAVYSIGTALSIVFFYWAVKKKTAPPKTLRHIPHVNFFKNIQMMIQGKPYAHISKQLVMPLLHRGAVGYLKMDSLGWTLHLTDPVAAKEFFLKTDLYPKAVIKGFEGTFFHDFVGTQNIAFASDKEEWKKHRKLVNPAFHKNMPIRLFASLTHKVFQVVDQTNDSPIDVTKMMENFALEAIGAAGFGFDFDAILNNDSEWVKVYEGIKAGLARPLFFLFPSLDQHFLWLFPGRQEQHNLLRKFHRMLDQVIENKRQTLLQQQHDVSQNLIDNADKDLLTLMLEGELSGEGILTDEELKSNLNVFFLAGHDTTANALAFAIHALARDPALQQQARDEALGVLGAAPEDVVPTLEETRQLVLIDQIIKETLRFNAPVTNGIPRVVSSDTTLAGHTFLPKGTPVVVNTYDLHHNPHAWDRPESFDPSRFAPGGEADQKAKTGMAWVPFYNGQRMCIGMQFSMMEQRVMLSGLLRKYEWWLPEDSIHKENLITGNFGILSAKDLKIIFRRRTLIDQASQRFSSLPPSGKKTAVYSIGTALSVVVIYWTVKKCTSPPKRLAHLPHINFFKLVQMMMIQKEPYGSISKQLAIPLLQPGAVGYVKTDTLGWTLQITDPEAAKEFFLKTGKSSGGGGGGVLTFFSIHRNVDLYPKAVIQGYEGAFLNDFVGTKNIVFASDKEEWKKHRKLVNPAFHKNMPLRLFSTLTHKVFQVLDHTKEAPIDVSMLMEKFTLEAIGLAGFGFDFDAILNNDSEWVQVYEGIREAIVNPLFFVFPVLEMKFLWLFPKRQEQHRLLRKFHGMLDRVIENKRHTLLLQQQQGSEDLTDNADKDLLTLMLEGELSGEGILTDEELKGDLNIFFLAGHDTTANALAFAIHALARDPTIQQKARDEALLVLGDAPENVVPTLDDTRRFAFIDQVIMETLRYTPPLPTGTPREVSSDTTLAGHTFVPKGTPVVVNTYDLHHNPHVWDRPEVFDPARFAPGVRKYEWWLPEDSIHKENVITGNIGVLAAQDLKVIFKRRY</sequence>
<keyword evidence="2" id="KW-0349">Heme</keyword>
<evidence type="ECO:0000313" key="4">
    <source>
        <dbReference type="EMBL" id="SAM01872.1"/>
    </source>
</evidence>
<proteinExistence type="inferred from homology"/>
<dbReference type="InterPro" id="IPR036396">
    <property type="entry name" value="Cyt_P450_sf"/>
</dbReference>
<dbReference type="Pfam" id="PF00067">
    <property type="entry name" value="p450"/>
    <property type="match status" value="2"/>
</dbReference>
<dbReference type="Gene3D" id="1.10.630.10">
    <property type="entry name" value="Cytochrome P450"/>
    <property type="match status" value="2"/>
</dbReference>
<dbReference type="STRING" id="4829.A0A168P787"/>
<dbReference type="AlphaFoldDB" id="A0A168P787"/>
<keyword evidence="2" id="KW-0408">Iron</keyword>
<comment type="similarity">
    <text evidence="1">Belongs to the cytochrome P450 family.</text>
</comment>
<evidence type="ECO:0008006" key="6">
    <source>
        <dbReference type="Google" id="ProtNLM"/>
    </source>
</evidence>
<keyword evidence="3" id="KW-0812">Transmembrane</keyword>
<dbReference type="PRINTS" id="PR00385">
    <property type="entry name" value="P450"/>
</dbReference>
<dbReference type="GO" id="GO:0005506">
    <property type="term" value="F:iron ion binding"/>
    <property type="evidence" value="ECO:0007669"/>
    <property type="project" value="InterPro"/>
</dbReference>
<dbReference type="GO" id="GO:0020037">
    <property type="term" value="F:heme binding"/>
    <property type="evidence" value="ECO:0007669"/>
    <property type="project" value="InterPro"/>
</dbReference>
<dbReference type="InterPro" id="IPR050121">
    <property type="entry name" value="Cytochrome_P450_monoxygenase"/>
</dbReference>
<dbReference type="InterPro" id="IPR002401">
    <property type="entry name" value="Cyt_P450_E_grp-I"/>
</dbReference>
<keyword evidence="2" id="KW-0479">Metal-binding</keyword>
<keyword evidence="5" id="KW-1185">Reference proteome</keyword>
<accession>A0A168P787</accession>
<dbReference type="InterPro" id="IPR001128">
    <property type="entry name" value="Cyt_P450"/>
</dbReference>
<name>A0A168P787_ABSGL</name>
<dbReference type="Proteomes" id="UP000078561">
    <property type="component" value="Unassembled WGS sequence"/>
</dbReference>
<dbReference type="OrthoDB" id="1470350at2759"/>
<dbReference type="InParanoid" id="A0A168P787"/>
<dbReference type="SUPFAM" id="SSF48264">
    <property type="entry name" value="Cytochrome P450"/>
    <property type="match status" value="2"/>
</dbReference>
<feature type="transmembrane region" description="Helical" evidence="3">
    <location>
        <begin position="22"/>
        <end position="40"/>
    </location>
</feature>
<dbReference type="PANTHER" id="PTHR24305">
    <property type="entry name" value="CYTOCHROME P450"/>
    <property type="match status" value="1"/>
</dbReference>
<evidence type="ECO:0000256" key="1">
    <source>
        <dbReference type="ARBA" id="ARBA00010617"/>
    </source>
</evidence>
<dbReference type="OMA" id="HSEGIGK"/>
<gene>
    <name evidence="4" type="primary">ABSGL_07622.1 scaffold 8929</name>
</gene>
<dbReference type="GO" id="GO:0004497">
    <property type="term" value="F:monooxygenase activity"/>
    <property type="evidence" value="ECO:0007669"/>
    <property type="project" value="InterPro"/>
</dbReference>
<dbReference type="PRINTS" id="PR00463">
    <property type="entry name" value="EP450I"/>
</dbReference>
<organism evidence="4">
    <name type="scientific">Absidia glauca</name>
    <name type="common">Pin mould</name>
    <dbReference type="NCBI Taxonomy" id="4829"/>
    <lineage>
        <taxon>Eukaryota</taxon>
        <taxon>Fungi</taxon>
        <taxon>Fungi incertae sedis</taxon>
        <taxon>Mucoromycota</taxon>
        <taxon>Mucoromycotina</taxon>
        <taxon>Mucoromycetes</taxon>
        <taxon>Mucorales</taxon>
        <taxon>Cunninghamellaceae</taxon>
        <taxon>Absidia</taxon>
    </lineage>
</organism>
<keyword evidence="3" id="KW-1133">Transmembrane helix</keyword>